<dbReference type="InterPro" id="IPR036790">
    <property type="entry name" value="Frizzled_dom_sf"/>
</dbReference>
<feature type="domain" description="EGF-like" evidence="13">
    <location>
        <begin position="434"/>
        <end position="474"/>
    </location>
</feature>
<evidence type="ECO:0000313" key="17">
    <source>
        <dbReference type="Proteomes" id="UP001152320"/>
    </source>
</evidence>
<feature type="domain" description="EGF-like" evidence="13">
    <location>
        <begin position="310"/>
        <end position="348"/>
    </location>
</feature>
<dbReference type="Pfam" id="PF25024">
    <property type="entry name" value="EGF_TEN"/>
    <property type="match status" value="2"/>
</dbReference>
<dbReference type="Pfam" id="PF12662">
    <property type="entry name" value="cEGF"/>
    <property type="match status" value="6"/>
</dbReference>
<dbReference type="PROSITE" id="PS00010">
    <property type="entry name" value="ASX_HYDROXYL"/>
    <property type="match status" value="10"/>
</dbReference>
<keyword evidence="11" id="KW-0325">Glycoprotein</keyword>
<dbReference type="InterPro" id="IPR007110">
    <property type="entry name" value="Ig-like_dom"/>
</dbReference>
<keyword evidence="9 12" id="KW-1015">Disulfide bond</keyword>
<gene>
    <name evidence="16" type="ORF">HOLleu_22252</name>
</gene>
<evidence type="ECO:0000259" key="14">
    <source>
        <dbReference type="PROSITE" id="PS50038"/>
    </source>
</evidence>
<evidence type="ECO:0000256" key="10">
    <source>
        <dbReference type="ARBA" id="ARBA00023170"/>
    </source>
</evidence>
<comment type="caution">
    <text evidence="12">Lacks conserved residue(s) required for the propagation of feature annotation.</text>
</comment>
<dbReference type="GO" id="GO:0005112">
    <property type="term" value="F:Notch binding"/>
    <property type="evidence" value="ECO:0007669"/>
    <property type="project" value="TreeGrafter"/>
</dbReference>
<dbReference type="InterPro" id="IPR049883">
    <property type="entry name" value="NOTCH1_EGF-like"/>
</dbReference>
<dbReference type="InterPro" id="IPR000152">
    <property type="entry name" value="EGF-type_Asp/Asn_hydroxyl_site"/>
</dbReference>
<feature type="domain" description="Ig-like" evidence="15">
    <location>
        <begin position="1654"/>
        <end position="1742"/>
    </location>
</feature>
<dbReference type="PROSITE" id="PS00022">
    <property type="entry name" value="EGF_1"/>
    <property type="match status" value="17"/>
</dbReference>
<dbReference type="GO" id="GO:0006897">
    <property type="term" value="P:endocytosis"/>
    <property type="evidence" value="ECO:0007669"/>
    <property type="project" value="UniProtKB-KW"/>
</dbReference>
<feature type="domain" description="EGF-like" evidence="13">
    <location>
        <begin position="1415"/>
        <end position="1448"/>
    </location>
</feature>
<evidence type="ECO:0000256" key="2">
    <source>
        <dbReference type="ARBA" id="ARBA00022536"/>
    </source>
</evidence>
<dbReference type="FunFam" id="2.10.25.10:FF:000010">
    <property type="entry name" value="Pro-epidermal growth factor"/>
    <property type="match status" value="1"/>
</dbReference>
<dbReference type="InterPro" id="IPR009030">
    <property type="entry name" value="Growth_fac_rcpt_cys_sf"/>
</dbReference>
<feature type="disulfide bond" evidence="12">
    <location>
        <begin position="1169"/>
        <end position="1179"/>
    </location>
</feature>
<dbReference type="OrthoDB" id="10045365at2759"/>
<feature type="disulfide bond" evidence="12">
    <location>
        <begin position="1137"/>
        <end position="1147"/>
    </location>
</feature>
<feature type="disulfide bond" evidence="12">
    <location>
        <begin position="1807"/>
        <end position="1816"/>
    </location>
</feature>
<accession>A0A9Q1H4I2</accession>
<feature type="disulfide bond" evidence="12">
    <location>
        <begin position="1589"/>
        <end position="1599"/>
    </location>
</feature>
<feature type="domain" description="EGF-like" evidence="13">
    <location>
        <begin position="1258"/>
        <end position="1289"/>
    </location>
</feature>
<feature type="domain" description="FZ" evidence="14">
    <location>
        <begin position="2081"/>
        <end position="2199"/>
    </location>
</feature>
<feature type="disulfide bond" evidence="12">
    <location>
        <begin position="1844"/>
        <end position="1853"/>
    </location>
</feature>
<feature type="domain" description="EGF-like" evidence="13">
    <location>
        <begin position="1821"/>
        <end position="1854"/>
    </location>
</feature>
<sequence>MRAQQVTMAWCPQLVSGHERRGKTQPSSAKVCRIIFYMMVVSAMLTETSAMSDVLTRSTTSTAWRTSQSVSSTSQRGAHVCRSQGTCCPGWSRSASSGLCNVPVCSGSCGSGVCTAPNVCTHCQRTAQGVQCTRRTPVQATGKGNTRSTPFSTDHTAMYPSVVRGYQADSSTRSVTLTGTVSQVSSSSSRSAGTICRRLGCQHSCVMLSTGRYMCTCPSGYRIASDGRRCQDINECAASLSSRARCQQGCQNLLGGYRCTCNTGFQISANGQTCRSLGCYSCDGGVQPSGNTCPPGFSIQEGPRGPVCIDINECMSGTCDQECINKEGGYSCECGRGYTLSTDGQTCHDIDECSVEDEMPCHHGCINSRGSYRCTCEEGFYLHSNGRSCIDINECRPLRGFSPCQYACQNSHGSYQCLCGVGYELCENGHTCQDINECVVDNTICGSSSQCINTQGSYRCSCEPGFRESGSSCTDINECRENPSLCTHVCTNIVGSYVCSCHRGYILAPDGRSCTNLQDCSSFGGRACEFNCQNTPGGGFTCICPPGFELAVNGQDCQDVNECVMHRGICQYQCKNTRGSYMCLCPPGFNLARDGHSCEDIDECQTASHGCAHGCVNTKGSFRCICPRGAVGCQEEIQCGPMTCSHQCRNTYNGFMCDCPSGMALASDGRTCQDIDECEEPDQGGCEHSCRNTLGSYYCVCREGFRLHANQRSCVSNHCEDCGPCPAGFKRNRDTERCEDVDECSPASSAPLPCRSPLCRGSDTCSHSCVNTPGSYYCACPIGYSLRSNGHTCFREEEPSQCQPMCANGGDCIGGVCHCPAGLTGVSCSIDIDECRQIDGHCEYQCRNNFGSFQCVCPHGSSLNADGTSCSKISCFPICMHGGACQDGSCLCPPGFTGTSCQMDVNECSVNNGGCDYICRNTPGSYVCFCPPGSSLNDDGHTCTEVPCNPPCANNASCQSGMCLCPAGFTGRTCQQDINECVAIPRSPCSHTCINTYGSFECTCPANMELGANRRTCLLISICSQPCLNGGVCISGRCRCQTGFQGSDCSEDVDECELPEICGNQECQNLYGTFHCVCPSGRTFAHDNATCIDIDECQTIGQRCSYKCDNTFGSYRCLCPFGERVDDTGFGCEELPCPEPCENGGICEMGQCQCPVGYIGPTCAEERQCREVCQNGGNCRRGICECLDGFIGEFCEEIVCDPVCMNGGICRLGECLCLTEFTGPACEELDCIPGCFNGGTCNNGTCLCTEGFKGVACDIKECQQECLNGGFCNGGACECPEGYTGEYCQWLECSHQCLYGGQCFNGSCVCLEGFTGKMCELPDCLKECLNGGFCDYGRCNCPSNFAGEQCETELCFPRCFNGGTCSNGTCVCPEFFGGLYCEDRKCRQECLNGGECIAGVCECPYPFIGEFCQGMLVGCLQRPCANGGTCNTNGTCTCPEGVFGRFCEDLTRITQGCLYGCFNGGTCEDGQCLCARGYTGTYCQDEGYQEYTIRIVPAHTNELLLGRSVGFLCETNYSFAEERPLWFDNQGQPVMTGDLTERVYAYEVSDNATWLIVKTLEEDDIGHYRCEAGKFLSVDMMLYVHVPTCDQPCLNGGTCVFGVCSCPRGFYGHYCENRGYFCARPCENGGYCLDGECQCRRGFTGSFCQIKIGPQFSIRISVPVGQVPTVGSHLTIFCEVVGWFPGASLPSVQWVFPTDNVFGNDLQAFTNAPLVHPVSPSLSRLTIYNFSPELAGSYNCTVDGHYASILLIPVCQPDCMNGGNCIDGECACPLRYGGERCERVLDRDNCMFDCANGGTCLDGVCICMPSYSGDYCEIGPPSVKCETECHNNGVCDTETGTCMCTDGYEGESCEVISCHGECLNGGICENGVCFCPPSYTGQFCQYSDCLFPCENGGSCINGTCVCLEGFAGDSCDTRIAYMVITGEQGLISVGSTVSYICRVYGYADSQPIWFTPSGDMILPPTRAGGDLEFSRNYYTQYLGPQITRLVIEDITYRDEGRYKCTSGDLNEFLVIQTEIYTDAPEPPVPTTEDTTVSPTIQTPVITLEPTTAAPPEVTIIDFSIESITPAIRNQDISPTPIPRDNCQPLNSTTCNDFLPYNMTYFPSQFGEHPNTTEMIAASIFQKLSNCDGAPVMTMCYILYPPCEALEFPICQGVCLDSLDNCQTFMNAILNFFSWKQLTEVREMCHGMPMDNCIKPLDPPEPTVPRATCYYEEDCPDNRFCNEEFYCECLPPYTGDNCDTIITEIEITITPEFGGLPQIGLNVTLLCQSNNEEESFHPVWVSPDSQRILPRDQGEDQAFGSL</sequence>
<feature type="disulfide bond" evidence="12">
    <location>
        <begin position="1262"/>
        <end position="1272"/>
    </location>
</feature>
<evidence type="ECO:0000256" key="12">
    <source>
        <dbReference type="PROSITE-ProRule" id="PRU00076"/>
    </source>
</evidence>
<name>A0A9Q1H4I2_HOLLE</name>
<feature type="domain" description="EGF-like" evidence="13">
    <location>
        <begin position="674"/>
        <end position="715"/>
    </location>
</feature>
<dbReference type="InterPro" id="IPR018097">
    <property type="entry name" value="EGF_Ca-bd_CS"/>
</dbReference>
<dbReference type="InterPro" id="IPR036179">
    <property type="entry name" value="Ig-like_dom_sf"/>
</dbReference>
<keyword evidence="10" id="KW-0675">Receptor</keyword>
<keyword evidence="2 12" id="KW-0245">EGF-like domain</keyword>
<dbReference type="InterPro" id="IPR003599">
    <property type="entry name" value="Ig_sub"/>
</dbReference>
<feature type="disulfide bond" evidence="12">
    <location>
        <begin position="1355"/>
        <end position="1365"/>
    </location>
</feature>
<feature type="disulfide bond" evidence="12">
    <location>
        <begin position="1825"/>
        <end position="1835"/>
    </location>
</feature>
<dbReference type="InterPro" id="IPR013783">
    <property type="entry name" value="Ig-like_fold"/>
</dbReference>
<dbReference type="PROSITE" id="PS01187">
    <property type="entry name" value="EGF_CA"/>
    <property type="match status" value="6"/>
</dbReference>
<evidence type="ECO:0000256" key="3">
    <source>
        <dbReference type="ARBA" id="ARBA00022583"/>
    </source>
</evidence>
<feature type="disulfide bond" evidence="12">
    <location>
        <begin position="1438"/>
        <end position="1447"/>
    </location>
</feature>
<feature type="domain" description="EGF-like" evidence="13">
    <location>
        <begin position="944"/>
        <end position="975"/>
    </location>
</feature>
<feature type="domain" description="EGF-like" evidence="13">
    <location>
        <begin position="1786"/>
        <end position="1817"/>
    </location>
</feature>
<feature type="disulfide bond" evidence="12">
    <location>
        <begin position="1474"/>
        <end position="1483"/>
    </location>
</feature>
<feature type="disulfide bond" evidence="12">
    <location>
        <begin position="1154"/>
        <end position="1163"/>
    </location>
</feature>
<feature type="disulfide bond" evidence="12">
    <location>
        <begin position="1606"/>
        <end position="1615"/>
    </location>
</feature>
<feature type="domain" description="EGF-like" evidence="13">
    <location>
        <begin position="1133"/>
        <end position="1164"/>
    </location>
</feature>
<dbReference type="InterPro" id="IPR013032">
    <property type="entry name" value="EGF-like_CS"/>
</dbReference>
<feature type="disulfide bond" evidence="12">
    <location>
        <begin position="1186"/>
        <end position="1195"/>
    </location>
</feature>
<comment type="subcellular location">
    <subcellularLocation>
        <location evidence="1">Membrane</location>
        <topology evidence="1">Single-pass type I membrane protein</topology>
    </subcellularLocation>
</comment>
<comment type="caution">
    <text evidence="16">The sequence shown here is derived from an EMBL/GenBank/DDBJ whole genome shotgun (WGS) entry which is preliminary data.</text>
</comment>
<keyword evidence="5" id="KW-0732">Signal</keyword>
<dbReference type="Gene3D" id="2.60.40.10">
    <property type="entry name" value="Immunoglobulins"/>
    <property type="match status" value="1"/>
</dbReference>
<feature type="domain" description="EGF-like" evidence="13">
    <location>
        <begin position="1618"/>
        <end position="1649"/>
    </location>
</feature>
<feature type="domain" description="EGF-like" evidence="13">
    <location>
        <begin position="1751"/>
        <end position="1782"/>
    </location>
</feature>
<keyword evidence="17" id="KW-1185">Reference proteome</keyword>
<evidence type="ECO:0000259" key="15">
    <source>
        <dbReference type="PROSITE" id="PS50835"/>
    </source>
</evidence>
<dbReference type="Proteomes" id="UP001152320">
    <property type="component" value="Chromosome 10"/>
</dbReference>
<reference evidence="16" key="1">
    <citation type="submission" date="2021-10" db="EMBL/GenBank/DDBJ databases">
        <title>Tropical sea cucumber genome reveals ecological adaptation and Cuvierian tubules defense mechanism.</title>
        <authorList>
            <person name="Chen T."/>
        </authorList>
    </citation>
    <scope>NUCLEOTIDE SEQUENCE</scope>
    <source>
        <strain evidence="16">Nanhai2018</strain>
        <tissue evidence="16">Muscle</tissue>
    </source>
</reference>
<feature type="domain" description="EGF-like" evidence="13">
    <location>
        <begin position="1019"/>
        <end position="1050"/>
    </location>
</feature>
<dbReference type="Pfam" id="PF12661">
    <property type="entry name" value="hEGF"/>
    <property type="match status" value="3"/>
</dbReference>
<dbReference type="SUPFAM" id="SSF57196">
    <property type="entry name" value="EGF/Laminin"/>
    <property type="match status" value="2"/>
</dbReference>
<feature type="domain" description="EGF-like" evidence="13">
    <location>
        <begin position="977"/>
        <end position="1018"/>
    </location>
</feature>
<feature type="disulfide bond" evidence="12">
    <location>
        <begin position="1040"/>
        <end position="1049"/>
    </location>
</feature>
<dbReference type="FunFam" id="2.10.25.10:FF:000005">
    <property type="entry name" value="Fibrillin 2"/>
    <property type="match status" value="4"/>
</dbReference>
<dbReference type="FunFam" id="2.10.25.10:FF:000009">
    <property type="entry name" value="Low-density lipoprotein receptor isoform 1"/>
    <property type="match status" value="2"/>
</dbReference>
<evidence type="ECO:0000256" key="11">
    <source>
        <dbReference type="ARBA" id="ARBA00023180"/>
    </source>
</evidence>
<dbReference type="Pfam" id="PF14670">
    <property type="entry name" value="FXa_inhibition"/>
    <property type="match status" value="3"/>
</dbReference>
<dbReference type="PROSITE" id="PS50835">
    <property type="entry name" value="IG_LIKE"/>
    <property type="match status" value="3"/>
</dbReference>
<feature type="disulfide bond" evidence="12">
    <location>
        <begin position="948"/>
        <end position="958"/>
    </location>
</feature>
<evidence type="ECO:0000256" key="9">
    <source>
        <dbReference type="ARBA" id="ARBA00023157"/>
    </source>
</evidence>
<feature type="domain" description="EGF-like" evidence="13">
    <location>
        <begin position="349"/>
        <end position="390"/>
    </location>
</feature>
<feature type="domain" description="EGF-like" evidence="13">
    <location>
        <begin position="600"/>
        <end position="634"/>
    </location>
</feature>
<feature type="disulfide bond" evidence="12">
    <location>
        <begin position="892"/>
        <end position="901"/>
    </location>
</feature>
<feature type="disulfide bond" evidence="12">
    <location>
        <begin position="1755"/>
        <end position="1765"/>
    </location>
</feature>
<dbReference type="InterPro" id="IPR020067">
    <property type="entry name" value="Frizzled_dom"/>
</dbReference>
<feature type="disulfide bond" evidence="12">
    <location>
        <begin position="1279"/>
        <end position="1288"/>
    </location>
</feature>
<evidence type="ECO:0000256" key="4">
    <source>
        <dbReference type="ARBA" id="ARBA00022692"/>
    </source>
</evidence>
<dbReference type="SUPFAM" id="SSF63501">
    <property type="entry name" value="Frizzled cysteine-rich domain"/>
    <property type="match status" value="1"/>
</dbReference>
<dbReference type="EMBL" id="JAIZAY010000010">
    <property type="protein sequence ID" value="KAJ8035127.1"/>
    <property type="molecule type" value="Genomic_DNA"/>
</dbReference>
<feature type="domain" description="EGF-like" evidence="13">
    <location>
        <begin position="1885"/>
        <end position="1916"/>
    </location>
</feature>
<dbReference type="Pfam" id="PF07645">
    <property type="entry name" value="EGF_CA"/>
    <property type="match status" value="4"/>
</dbReference>
<evidence type="ECO:0000256" key="8">
    <source>
        <dbReference type="ARBA" id="ARBA00023136"/>
    </source>
</evidence>
<dbReference type="PROSITE" id="PS50026">
    <property type="entry name" value="EGF_3"/>
    <property type="match status" value="25"/>
</dbReference>
<dbReference type="SMART" id="SM00409">
    <property type="entry name" value="IG"/>
    <property type="match status" value="3"/>
</dbReference>
<keyword evidence="8" id="KW-0472">Membrane</keyword>
<feature type="disulfide bond" evidence="12">
    <location>
        <begin position="1790"/>
        <end position="1800"/>
    </location>
</feature>
<feature type="disulfide bond" evidence="12">
    <location>
        <begin position="1023"/>
        <end position="1033"/>
    </location>
</feature>
<keyword evidence="3" id="KW-0254">Endocytosis</keyword>
<dbReference type="PROSITE" id="PS50038">
    <property type="entry name" value="FZ"/>
    <property type="match status" value="1"/>
</dbReference>
<feature type="disulfide bond" evidence="12">
    <location>
        <begin position="1372"/>
        <end position="1381"/>
    </location>
</feature>
<evidence type="ECO:0000259" key="13">
    <source>
        <dbReference type="PROSITE" id="PS50026"/>
    </source>
</evidence>
<dbReference type="SUPFAM" id="SSF57184">
    <property type="entry name" value="Growth factor receptor domain"/>
    <property type="match status" value="6"/>
</dbReference>
<dbReference type="PRINTS" id="PR00011">
    <property type="entry name" value="EGFLAMININ"/>
</dbReference>
<evidence type="ECO:0000256" key="7">
    <source>
        <dbReference type="ARBA" id="ARBA00022989"/>
    </source>
</evidence>
<feature type="domain" description="EGF-like" evidence="13">
    <location>
        <begin position="1165"/>
        <end position="1196"/>
    </location>
</feature>
<feature type="domain" description="EGF-like" evidence="13">
    <location>
        <begin position="1453"/>
        <end position="1484"/>
    </location>
</feature>
<proteinExistence type="predicted"/>
<dbReference type="CDD" id="cd00054">
    <property type="entry name" value="EGF_CA"/>
    <property type="match status" value="2"/>
</dbReference>
<dbReference type="PANTHER" id="PTHR12916">
    <property type="entry name" value="CYTOCHROME C OXIDASE POLYPEPTIDE VIC-2"/>
    <property type="match status" value="1"/>
</dbReference>
<keyword evidence="4" id="KW-0812">Transmembrane</keyword>
<feature type="disulfide bond" evidence="12">
    <location>
        <begin position="1457"/>
        <end position="1467"/>
    </location>
</feature>
<evidence type="ECO:0000313" key="16">
    <source>
        <dbReference type="EMBL" id="KAJ8035127.1"/>
    </source>
</evidence>
<evidence type="ECO:0000256" key="1">
    <source>
        <dbReference type="ARBA" id="ARBA00004479"/>
    </source>
</evidence>
<dbReference type="InterPro" id="IPR001881">
    <property type="entry name" value="EGF-like_Ca-bd_dom"/>
</dbReference>
<feature type="domain" description="EGF-like" evidence="13">
    <location>
        <begin position="1585"/>
        <end position="1616"/>
    </location>
</feature>
<feature type="disulfide bond" evidence="12">
    <location>
        <begin position="1889"/>
        <end position="1899"/>
    </location>
</feature>
<feature type="domain" description="EGF-like" evidence="13">
    <location>
        <begin position="1052"/>
        <end position="1088"/>
    </location>
</feature>
<dbReference type="GO" id="GO:0007219">
    <property type="term" value="P:Notch signaling pathway"/>
    <property type="evidence" value="ECO:0007669"/>
    <property type="project" value="TreeGrafter"/>
</dbReference>
<feature type="disulfide bond" evidence="12">
    <location>
        <begin position="965"/>
        <end position="974"/>
    </location>
</feature>
<feature type="domain" description="EGF-like" evidence="13">
    <location>
        <begin position="516"/>
        <end position="558"/>
    </location>
</feature>
<protein>
    <submittedName>
        <fullName evidence="16">Fibrillin-2</fullName>
    </submittedName>
</protein>
<dbReference type="PROSITE" id="PS01186">
    <property type="entry name" value="EGF_2"/>
    <property type="match status" value="21"/>
</dbReference>
<keyword evidence="6" id="KW-0677">Repeat</keyword>
<dbReference type="InterPro" id="IPR026823">
    <property type="entry name" value="cEGF"/>
</dbReference>
<organism evidence="16 17">
    <name type="scientific">Holothuria leucospilota</name>
    <name type="common">Black long sea cucumber</name>
    <name type="synonym">Mertensiothuria leucospilota</name>
    <dbReference type="NCBI Taxonomy" id="206669"/>
    <lineage>
        <taxon>Eukaryota</taxon>
        <taxon>Metazoa</taxon>
        <taxon>Echinodermata</taxon>
        <taxon>Eleutherozoa</taxon>
        <taxon>Echinozoa</taxon>
        <taxon>Holothuroidea</taxon>
        <taxon>Aspidochirotacea</taxon>
        <taxon>Aspidochirotida</taxon>
        <taxon>Holothuriidae</taxon>
        <taxon>Holothuria</taxon>
    </lineage>
</organism>
<feature type="domain" description="EGF-like" evidence="13">
    <location>
        <begin position="871"/>
        <end position="902"/>
    </location>
</feature>
<dbReference type="SMART" id="SM00179">
    <property type="entry name" value="EGF_CA"/>
    <property type="match status" value="23"/>
</dbReference>
<dbReference type="GO" id="GO:0005509">
    <property type="term" value="F:calcium ion binding"/>
    <property type="evidence" value="ECO:0007669"/>
    <property type="project" value="InterPro"/>
</dbReference>
<evidence type="ECO:0000256" key="5">
    <source>
        <dbReference type="ARBA" id="ARBA00022729"/>
    </source>
</evidence>
<keyword evidence="7" id="KW-1133">Transmembrane helix</keyword>
<dbReference type="InterPro" id="IPR000742">
    <property type="entry name" value="EGF"/>
</dbReference>
<feature type="disulfide bond" evidence="12">
    <location>
        <begin position="1906"/>
        <end position="1915"/>
    </location>
</feature>
<feature type="disulfide bond" evidence="12">
    <location>
        <begin position="1639"/>
        <end position="1648"/>
    </location>
</feature>
<feature type="disulfide bond" evidence="12">
    <location>
        <begin position="875"/>
        <end position="885"/>
    </location>
</feature>
<feature type="domain" description="Ig-like" evidence="15">
    <location>
        <begin position="1917"/>
        <end position="2020"/>
    </location>
</feature>
<dbReference type="SUPFAM" id="SSF48726">
    <property type="entry name" value="Immunoglobulin"/>
    <property type="match status" value="3"/>
</dbReference>
<dbReference type="SMART" id="SM00181">
    <property type="entry name" value="EGF"/>
    <property type="match status" value="41"/>
</dbReference>
<feature type="domain" description="EGF-like" evidence="13">
    <location>
        <begin position="1351"/>
        <end position="1382"/>
    </location>
</feature>
<evidence type="ECO:0000256" key="6">
    <source>
        <dbReference type="ARBA" id="ARBA00022737"/>
    </source>
</evidence>
<dbReference type="Gene3D" id="2.10.25.10">
    <property type="entry name" value="Laminin"/>
    <property type="match status" value="30"/>
</dbReference>
<feature type="domain" description="EGF-like" evidence="13">
    <location>
        <begin position="559"/>
        <end position="599"/>
    </location>
</feature>
<feature type="domain" description="Ig-like" evidence="15">
    <location>
        <begin position="1506"/>
        <end position="1572"/>
    </location>
</feature>
<feature type="disulfide bond" evidence="12">
    <location>
        <begin position="1772"/>
        <end position="1781"/>
    </location>
</feature>
<feature type="domain" description="EGF-like" evidence="13">
    <location>
        <begin position="391"/>
        <end position="427"/>
    </location>
</feature>
<dbReference type="PANTHER" id="PTHR12916:SF4">
    <property type="entry name" value="UNINFLATABLE, ISOFORM C"/>
    <property type="match status" value="1"/>
</dbReference>
<feature type="disulfide bond" evidence="12">
    <location>
        <begin position="1622"/>
        <end position="1632"/>
    </location>
</feature>
<dbReference type="GO" id="GO:0016020">
    <property type="term" value="C:membrane"/>
    <property type="evidence" value="ECO:0007669"/>
    <property type="project" value="UniProtKB-SubCell"/>
</dbReference>